<comment type="caution">
    <text evidence="2">The sequence shown here is derived from an EMBL/GenBank/DDBJ whole genome shotgun (WGS) entry which is preliminary data.</text>
</comment>
<feature type="domain" description="NAD-dependent epimerase/dehydratase" evidence="1">
    <location>
        <begin position="13"/>
        <end position="106"/>
    </location>
</feature>
<dbReference type="InterPro" id="IPR001509">
    <property type="entry name" value="Epimerase_deHydtase"/>
</dbReference>
<dbReference type="SUPFAM" id="SSF51735">
    <property type="entry name" value="NAD(P)-binding Rossmann-fold domains"/>
    <property type="match status" value="1"/>
</dbReference>
<dbReference type="EMBL" id="BEHT01000015">
    <property type="protein sequence ID" value="GBC98749.1"/>
    <property type="molecule type" value="Genomic_DNA"/>
</dbReference>
<accession>A0A2H5XC36</accession>
<evidence type="ECO:0000313" key="2">
    <source>
        <dbReference type="EMBL" id="GBC98749.1"/>
    </source>
</evidence>
<evidence type="ECO:0000313" key="3">
    <source>
        <dbReference type="Proteomes" id="UP000236173"/>
    </source>
</evidence>
<protein>
    <recommendedName>
        <fullName evidence="1">NAD-dependent epimerase/dehydratase domain-containing protein</fullName>
    </recommendedName>
</protein>
<name>A0A2H5XC36_9BACT</name>
<reference evidence="3" key="1">
    <citation type="submission" date="2017-09" db="EMBL/GenBank/DDBJ databases">
        <title>Metaegenomics of thermophilic ammonia-oxidizing enrichment culture.</title>
        <authorList>
            <person name="Kato S."/>
            <person name="Suzuki K."/>
        </authorList>
    </citation>
    <scope>NUCLEOTIDE SEQUENCE [LARGE SCALE GENOMIC DNA]</scope>
</reference>
<dbReference type="AlphaFoldDB" id="A0A2H5XC36"/>
<organism evidence="2 3">
    <name type="scientific">Candidatus Fervidibacter japonicus</name>
    <dbReference type="NCBI Taxonomy" id="2035412"/>
    <lineage>
        <taxon>Bacteria</taxon>
        <taxon>Candidatus Fervidibacterota</taxon>
        <taxon>Candidatus Fervidibacter</taxon>
    </lineage>
</organism>
<proteinExistence type="predicted"/>
<dbReference type="Proteomes" id="UP000236173">
    <property type="component" value="Unassembled WGS sequence"/>
</dbReference>
<evidence type="ECO:0000259" key="1">
    <source>
        <dbReference type="Pfam" id="PF01370"/>
    </source>
</evidence>
<gene>
    <name evidence="2" type="ORF">HRbin17_01263</name>
</gene>
<dbReference type="Pfam" id="PF01370">
    <property type="entry name" value="Epimerase"/>
    <property type="match status" value="1"/>
</dbReference>
<dbReference type="InterPro" id="IPR036291">
    <property type="entry name" value="NAD(P)-bd_dom_sf"/>
</dbReference>
<dbReference type="Gene3D" id="3.40.50.720">
    <property type="entry name" value="NAD(P)-binding Rossmann-like Domain"/>
    <property type="match status" value="1"/>
</dbReference>
<sequence>MTVMNLQGRSQAVLITDIAGSIGHYLGCFLRAQGYIVVGHVEPSPECCDDFYQVDILELPERFPFQLNHRWDAMVHLAAIRAPREVPEQQIFEVNVIGTYKVLHLAVHH</sequence>